<dbReference type="AlphaFoldDB" id="A0A512IVY3"/>
<dbReference type="RefSeq" id="WP_170249421.1">
    <property type="nucleotide sequence ID" value="NZ_BJZT01000064.1"/>
</dbReference>
<gene>
    <name evidence="1" type="ORF">MHA02_42650</name>
</gene>
<dbReference type="Pfam" id="PF13489">
    <property type="entry name" value="Methyltransf_23"/>
    <property type="match status" value="1"/>
</dbReference>
<dbReference type="PANTHER" id="PTHR43591">
    <property type="entry name" value="METHYLTRANSFERASE"/>
    <property type="match status" value="1"/>
</dbReference>
<reference evidence="1 2" key="1">
    <citation type="submission" date="2019-07" db="EMBL/GenBank/DDBJ databases">
        <title>Whole genome shotgun sequence of Methylobacterium haplocladii NBRC 107714.</title>
        <authorList>
            <person name="Hosoyama A."/>
            <person name="Uohara A."/>
            <person name="Ohji S."/>
            <person name="Ichikawa N."/>
        </authorList>
    </citation>
    <scope>NUCLEOTIDE SEQUENCE [LARGE SCALE GENOMIC DNA]</scope>
    <source>
        <strain evidence="1 2">NBRC 107714</strain>
    </source>
</reference>
<dbReference type="CDD" id="cd02440">
    <property type="entry name" value="AdoMet_MTases"/>
    <property type="match status" value="1"/>
</dbReference>
<protein>
    <recommendedName>
        <fullName evidence="3">Methyltransferase type 11 domain-containing protein</fullName>
    </recommendedName>
</protein>
<sequence>MAGFEDIQFPREDQDESFEQRRSHAWSKIKWSVPETVKRGRFLDIGCGIGNGVVAALQHGFQTAIGIDRDLAEFPWVDVGGFDRRCENLGIDPARAILIGADLFKTSFPDRSFDCVFMLDSIEHVPDPSAFIAEAARYVAPGGVLLIDTCPLYYSALGAHLWGYLDPNVYPWAHLRSDFAELTQRAEIDEWTSIRVEELNRVTHDEIRRGVVASGLDIQFEHRSAPTPETSALLEQHRSNLDWSKIPDEGLLFEDWILIVGQRPLSDAS</sequence>
<comment type="caution">
    <text evidence="1">The sequence shown here is derived from an EMBL/GenBank/DDBJ whole genome shotgun (WGS) entry which is preliminary data.</text>
</comment>
<dbReference type="Gene3D" id="3.40.50.150">
    <property type="entry name" value="Vaccinia Virus protein VP39"/>
    <property type="match status" value="1"/>
</dbReference>
<dbReference type="EMBL" id="BJZT01000064">
    <property type="protein sequence ID" value="GEP01878.1"/>
    <property type="molecule type" value="Genomic_DNA"/>
</dbReference>
<keyword evidence="2" id="KW-1185">Reference proteome</keyword>
<evidence type="ECO:0008006" key="3">
    <source>
        <dbReference type="Google" id="ProtNLM"/>
    </source>
</evidence>
<organism evidence="1 2">
    <name type="scientific">Methylobacterium haplocladii</name>
    <dbReference type="NCBI Taxonomy" id="1176176"/>
    <lineage>
        <taxon>Bacteria</taxon>
        <taxon>Pseudomonadati</taxon>
        <taxon>Pseudomonadota</taxon>
        <taxon>Alphaproteobacteria</taxon>
        <taxon>Hyphomicrobiales</taxon>
        <taxon>Methylobacteriaceae</taxon>
        <taxon>Methylobacterium</taxon>
    </lineage>
</organism>
<accession>A0A512IVY3</accession>
<dbReference type="InterPro" id="IPR029063">
    <property type="entry name" value="SAM-dependent_MTases_sf"/>
</dbReference>
<dbReference type="Proteomes" id="UP000321258">
    <property type="component" value="Unassembled WGS sequence"/>
</dbReference>
<dbReference type="SUPFAM" id="SSF53335">
    <property type="entry name" value="S-adenosyl-L-methionine-dependent methyltransferases"/>
    <property type="match status" value="1"/>
</dbReference>
<evidence type="ECO:0000313" key="2">
    <source>
        <dbReference type="Proteomes" id="UP000321258"/>
    </source>
</evidence>
<name>A0A512IVY3_9HYPH</name>
<proteinExistence type="predicted"/>
<evidence type="ECO:0000313" key="1">
    <source>
        <dbReference type="EMBL" id="GEP01878.1"/>
    </source>
</evidence>